<dbReference type="InterPro" id="IPR029052">
    <property type="entry name" value="Metallo-depent_PP-like"/>
</dbReference>
<dbReference type="Gene3D" id="3.90.780.10">
    <property type="entry name" value="5'-Nucleotidase, C-terminal domain"/>
    <property type="match status" value="1"/>
</dbReference>
<sequence>MNSVSFCRKWMMPAVLLIILLISGQAMAGEVSGNQDVVQLQIVSINDFHGALTESGKNPGAAKLVAYIEKVRKLNPEGSILLSAGDMFQGSPDSNLLYGKTVVDVMNYAEFDAMTLGNHEFDWGIDVLKQRIQQSAFPYICANVIDKRTGKPADFVKPYSVIERKGVKIGIIGIATPETAYKTNPKMIENYIFADPVATVKKLVPILKKQGVQIIIALTHLGSEMDSQGNIHGDAAQLAQEVDGLDAVISGHSHQEVFGQVRGVPVVQAYYNGRAAGKIDITYNMRTKKVETAVSSVTSLSDVDQLSNPHVKTMIDEAQKEIAPVKNIVVGHTLHALSHDRNEMAQTPLGQWVTDTLRQAAGADIAFQNTGGLRTGIAPGDITMGNLYEVMPFDNTLFTVEMTGTQIMQVLEYGIGNKKIGMLQYSGIKVAYEALSPAGIRIAAISTADGTLLQSEKKYKVVINDFMAAGGDGFTMFREGANFYDTGIPVRDIIAEALRKQQIIDFTPDDRWQAVPAGELHDAA</sequence>
<evidence type="ECO:0000259" key="4">
    <source>
        <dbReference type="Pfam" id="PF02872"/>
    </source>
</evidence>
<gene>
    <name evidence="5" type="ORF">LMF89_23625</name>
</gene>
<feature type="domain" description="5'-Nucleotidase C-terminal" evidence="4">
    <location>
        <begin position="329"/>
        <end position="478"/>
    </location>
</feature>
<evidence type="ECO:0000313" key="5">
    <source>
        <dbReference type="EMBL" id="MCC5468330.1"/>
    </source>
</evidence>
<dbReference type="Proteomes" id="UP001165492">
    <property type="component" value="Unassembled WGS sequence"/>
</dbReference>
<dbReference type="PROSITE" id="PS00786">
    <property type="entry name" value="5_NUCLEOTIDASE_2"/>
    <property type="match status" value="1"/>
</dbReference>
<keyword evidence="1 2" id="KW-0732">Signal</keyword>
<keyword evidence="6" id="KW-1185">Reference proteome</keyword>
<feature type="signal peptide" evidence="2">
    <location>
        <begin position="1"/>
        <end position="28"/>
    </location>
</feature>
<dbReference type="PANTHER" id="PTHR11575">
    <property type="entry name" value="5'-NUCLEOTIDASE-RELATED"/>
    <property type="match status" value="1"/>
</dbReference>
<dbReference type="InterPro" id="IPR036907">
    <property type="entry name" value="5'-Nucleotdase_C_sf"/>
</dbReference>
<evidence type="ECO:0000313" key="6">
    <source>
        <dbReference type="Proteomes" id="UP001165492"/>
    </source>
</evidence>
<keyword evidence="2" id="KW-0378">Hydrolase</keyword>
<proteinExistence type="inferred from homology"/>
<protein>
    <submittedName>
        <fullName evidence="5">5'-nucleotidase C-terminal domain-containing protein</fullName>
    </submittedName>
</protein>
<dbReference type="SUPFAM" id="SSF55816">
    <property type="entry name" value="5'-nucleotidase (syn. UDP-sugar hydrolase), C-terminal domain"/>
    <property type="match status" value="1"/>
</dbReference>
<comment type="caution">
    <text evidence="5">The sequence shown here is derived from an EMBL/GenBank/DDBJ whole genome shotgun (WGS) entry which is preliminary data.</text>
</comment>
<feature type="domain" description="Calcineurin-like phosphoesterase" evidence="3">
    <location>
        <begin position="42"/>
        <end position="255"/>
    </location>
</feature>
<dbReference type="PANTHER" id="PTHR11575:SF24">
    <property type="entry name" value="5'-NUCLEOTIDASE"/>
    <property type="match status" value="1"/>
</dbReference>
<dbReference type="SUPFAM" id="SSF56300">
    <property type="entry name" value="Metallo-dependent phosphatases"/>
    <property type="match status" value="1"/>
</dbReference>
<reference evidence="5" key="1">
    <citation type="submission" date="2021-11" db="EMBL/GenBank/DDBJ databases">
        <title>Description of a new species Pelosinus isolated from the bottom sediments of Lake Baikal.</title>
        <authorList>
            <person name="Zakharyuk A."/>
        </authorList>
    </citation>
    <scope>NUCLEOTIDE SEQUENCE</scope>
    <source>
        <strain evidence="5">Bkl1</strain>
    </source>
</reference>
<name>A0ABS8HYW5_9FIRM</name>
<dbReference type="RefSeq" id="WP_229537191.1">
    <property type="nucleotide sequence ID" value="NZ_JAJHJB010000059.1"/>
</dbReference>
<dbReference type="EMBL" id="JAJHJB010000059">
    <property type="protein sequence ID" value="MCC5468330.1"/>
    <property type="molecule type" value="Genomic_DNA"/>
</dbReference>
<dbReference type="InterPro" id="IPR008334">
    <property type="entry name" value="5'-Nucleotdase_C"/>
</dbReference>
<evidence type="ECO:0000256" key="1">
    <source>
        <dbReference type="ARBA" id="ARBA00022729"/>
    </source>
</evidence>
<evidence type="ECO:0000256" key="2">
    <source>
        <dbReference type="RuleBase" id="RU362119"/>
    </source>
</evidence>
<dbReference type="InterPro" id="IPR004843">
    <property type="entry name" value="Calcineurin-like_PHP"/>
</dbReference>
<organism evidence="5 6">
    <name type="scientific">Pelosinus baikalensis</name>
    <dbReference type="NCBI Taxonomy" id="2892015"/>
    <lineage>
        <taxon>Bacteria</taxon>
        <taxon>Bacillati</taxon>
        <taxon>Bacillota</taxon>
        <taxon>Negativicutes</taxon>
        <taxon>Selenomonadales</taxon>
        <taxon>Sporomusaceae</taxon>
        <taxon>Pelosinus</taxon>
    </lineage>
</organism>
<dbReference type="InterPro" id="IPR006146">
    <property type="entry name" value="5'-Nucleotdase_CS"/>
</dbReference>
<feature type="chain" id="PRO_5044968927" evidence="2">
    <location>
        <begin position="29"/>
        <end position="524"/>
    </location>
</feature>
<evidence type="ECO:0000259" key="3">
    <source>
        <dbReference type="Pfam" id="PF00149"/>
    </source>
</evidence>
<dbReference type="InterPro" id="IPR006179">
    <property type="entry name" value="5_nucleotidase/apyrase"/>
</dbReference>
<comment type="similarity">
    <text evidence="2">Belongs to the 5'-nucleotidase family.</text>
</comment>
<dbReference type="CDD" id="cd00845">
    <property type="entry name" value="MPP_UshA_N_like"/>
    <property type="match status" value="1"/>
</dbReference>
<dbReference type="Pfam" id="PF00149">
    <property type="entry name" value="Metallophos"/>
    <property type="match status" value="1"/>
</dbReference>
<dbReference type="Gene3D" id="3.60.21.10">
    <property type="match status" value="1"/>
</dbReference>
<dbReference type="Pfam" id="PF02872">
    <property type="entry name" value="5_nucleotid_C"/>
    <property type="match status" value="1"/>
</dbReference>
<accession>A0ABS8HYW5</accession>
<dbReference type="PRINTS" id="PR01607">
    <property type="entry name" value="APYRASEFAMLY"/>
</dbReference>
<keyword evidence="2" id="KW-0547">Nucleotide-binding</keyword>